<name>A0ABV6RLW5_9GAMM</name>
<dbReference type="InterPro" id="IPR014983">
    <property type="entry name" value="GAD-rel"/>
</dbReference>
<organism evidence="3 4">
    <name type="scientific">Lysobacter korlensis</name>
    <dbReference type="NCBI Taxonomy" id="553636"/>
    <lineage>
        <taxon>Bacteria</taxon>
        <taxon>Pseudomonadati</taxon>
        <taxon>Pseudomonadota</taxon>
        <taxon>Gammaproteobacteria</taxon>
        <taxon>Lysobacterales</taxon>
        <taxon>Lysobacteraceae</taxon>
        <taxon>Lysobacter</taxon>
    </lineage>
</organism>
<feature type="domain" description="GAD-related" evidence="1">
    <location>
        <begin position="9"/>
        <end position="109"/>
    </location>
</feature>
<feature type="domain" description="T6SS immunity protein Tdi1 C-terminal" evidence="2">
    <location>
        <begin position="131"/>
        <end position="202"/>
    </location>
</feature>
<evidence type="ECO:0000313" key="4">
    <source>
        <dbReference type="Proteomes" id="UP001589896"/>
    </source>
</evidence>
<evidence type="ECO:0000259" key="2">
    <source>
        <dbReference type="Pfam" id="PF08906"/>
    </source>
</evidence>
<keyword evidence="4" id="KW-1185">Reference proteome</keyword>
<dbReference type="Pfam" id="PF08887">
    <property type="entry name" value="GAD-like"/>
    <property type="match status" value="1"/>
</dbReference>
<gene>
    <name evidence="3" type="ORF">ACFFGH_08960</name>
</gene>
<comment type="caution">
    <text evidence="3">The sequence shown here is derived from an EMBL/GenBank/DDBJ whole genome shotgun (WGS) entry which is preliminary data.</text>
</comment>
<accession>A0ABV6RLW5</accession>
<sequence length="212" mass="23384">MTAAEEYIDFISEIGPGERYRECSAEVIQRNSSRLPAPLMAIWKSSGLCVHGGGLFWFVDPDEYAGLKDFWLVGSSLGNPSQINVFGRTAFGDLYLWDESNGRVLKIFCSSNRMMTSESRAGAAQHLNLAIESFLAMAEKAAFDQEDEEGEFLFDRAVAALGPLAEQEMYAYQPALVLGGARHLASLVKLDLKVHLTLLRQFAAPVLRTVTV</sequence>
<dbReference type="RefSeq" id="WP_386667164.1">
    <property type="nucleotide sequence ID" value="NZ_JBHLTG010000001.1"/>
</dbReference>
<dbReference type="Proteomes" id="UP001589896">
    <property type="component" value="Unassembled WGS sequence"/>
</dbReference>
<dbReference type="InterPro" id="IPR015002">
    <property type="entry name" value="T6SS_Tdi1_C"/>
</dbReference>
<reference evidence="3 4" key="1">
    <citation type="submission" date="2024-09" db="EMBL/GenBank/DDBJ databases">
        <authorList>
            <person name="Sun Q."/>
            <person name="Mori K."/>
        </authorList>
    </citation>
    <scope>NUCLEOTIDE SEQUENCE [LARGE SCALE GENOMIC DNA]</scope>
    <source>
        <strain evidence="3 4">KCTC 23076</strain>
    </source>
</reference>
<dbReference type="EMBL" id="JBHLTG010000001">
    <property type="protein sequence ID" value="MFC0677969.1"/>
    <property type="molecule type" value="Genomic_DNA"/>
</dbReference>
<proteinExistence type="predicted"/>
<evidence type="ECO:0000259" key="1">
    <source>
        <dbReference type="Pfam" id="PF08887"/>
    </source>
</evidence>
<evidence type="ECO:0000313" key="3">
    <source>
        <dbReference type="EMBL" id="MFC0677969.1"/>
    </source>
</evidence>
<dbReference type="Pfam" id="PF08906">
    <property type="entry name" value="T6SS_Tdi1_C"/>
    <property type="match status" value="1"/>
</dbReference>
<protein>
    <submittedName>
        <fullName evidence="3">GAD-like domain-containing protein</fullName>
    </submittedName>
</protein>